<accession>A0AAD4UPT6</accession>
<protein>
    <submittedName>
        <fullName evidence="2">Uncharacterized protein</fullName>
    </submittedName>
</protein>
<dbReference type="AlphaFoldDB" id="A0AAD4UPT6"/>
<keyword evidence="3" id="KW-1185">Reference proteome</keyword>
<dbReference type="EMBL" id="JAJFAZ020000084">
    <property type="protein sequence ID" value="KAI5311159.1"/>
    <property type="molecule type" value="Genomic_DNA"/>
</dbReference>
<name>A0AAD4UPT6_PRUDU</name>
<proteinExistence type="predicted"/>
<dbReference type="Proteomes" id="UP001054821">
    <property type="component" value="Unassembled WGS sequence"/>
</dbReference>
<reference evidence="2 3" key="1">
    <citation type="journal article" date="2022" name="G3 (Bethesda)">
        <title>Whole-genome sequence and methylome profiling of the almond [Prunus dulcis (Mill.) D.A. Webb] cultivar 'Nonpareil'.</title>
        <authorList>
            <person name="D'Amico-Willman K.M."/>
            <person name="Ouma W.Z."/>
            <person name="Meulia T."/>
            <person name="Sideli G.M."/>
            <person name="Gradziel T.M."/>
            <person name="Fresnedo-Ramirez J."/>
        </authorList>
    </citation>
    <scope>NUCLEOTIDE SEQUENCE [LARGE SCALE GENOMIC DNA]</scope>
    <source>
        <strain evidence="2">Clone GOH B32 T37-40</strain>
    </source>
</reference>
<evidence type="ECO:0000256" key="1">
    <source>
        <dbReference type="SAM" id="MobiDB-lite"/>
    </source>
</evidence>
<comment type="caution">
    <text evidence="2">The sequence shown here is derived from an EMBL/GenBank/DDBJ whole genome shotgun (WGS) entry which is preliminary data.</text>
</comment>
<gene>
    <name evidence="2" type="ORF">L3X38_045492</name>
</gene>
<organism evidence="2 3">
    <name type="scientific">Prunus dulcis</name>
    <name type="common">Almond</name>
    <name type="synonym">Amygdalus dulcis</name>
    <dbReference type="NCBI Taxonomy" id="3755"/>
    <lineage>
        <taxon>Eukaryota</taxon>
        <taxon>Viridiplantae</taxon>
        <taxon>Streptophyta</taxon>
        <taxon>Embryophyta</taxon>
        <taxon>Tracheophyta</taxon>
        <taxon>Spermatophyta</taxon>
        <taxon>Magnoliopsida</taxon>
        <taxon>eudicotyledons</taxon>
        <taxon>Gunneridae</taxon>
        <taxon>Pentapetalae</taxon>
        <taxon>rosids</taxon>
        <taxon>fabids</taxon>
        <taxon>Rosales</taxon>
        <taxon>Rosaceae</taxon>
        <taxon>Amygdaloideae</taxon>
        <taxon>Amygdaleae</taxon>
        <taxon>Prunus</taxon>
    </lineage>
</organism>
<feature type="region of interest" description="Disordered" evidence="1">
    <location>
        <begin position="92"/>
        <end position="117"/>
    </location>
</feature>
<sequence>MRLRPSQQAMPKINRHTPLIHMWSSKLLLVTNFGIGGSSAGATPVSQTSPAVSFSRLDPALRLKEGRYEPKAPQAQNSSTPLVNLGLRTQMTDYSPNHRDEIRRAYLQKGPYQPKGH</sequence>
<evidence type="ECO:0000313" key="3">
    <source>
        <dbReference type="Proteomes" id="UP001054821"/>
    </source>
</evidence>
<evidence type="ECO:0000313" key="2">
    <source>
        <dbReference type="EMBL" id="KAI5311159.1"/>
    </source>
</evidence>